<feature type="chain" id="PRO_5008649102" description="DUF4440 domain-containing protein" evidence="1">
    <location>
        <begin position="24"/>
        <end position="180"/>
    </location>
</feature>
<dbReference type="Proteomes" id="UP000093482">
    <property type="component" value="Unassembled WGS sequence"/>
</dbReference>
<dbReference type="InterPro" id="IPR027843">
    <property type="entry name" value="DUF4440"/>
</dbReference>
<dbReference type="PROSITE" id="PS51257">
    <property type="entry name" value="PROKAR_LIPOPROTEIN"/>
    <property type="match status" value="1"/>
</dbReference>
<evidence type="ECO:0000313" key="3">
    <source>
        <dbReference type="EMBL" id="OCS86814.1"/>
    </source>
</evidence>
<dbReference type="SUPFAM" id="SSF54427">
    <property type="entry name" value="NTF2-like"/>
    <property type="match status" value="1"/>
</dbReference>
<sequence length="180" mass="20020">MYKWFAFITAAALLTGCSSDQHASTEQPDTILQEKAVSFELAGDEVKEAASLPTKEKRDLLAAFDEYIAAFNEGDLERYMAMISKNPQGFDYDDDEEAAKEVFATYDVNRQAVDVTVIDYESEAAQVFANLTIDMKERATGVSLSSSGRQVTVFVKEDGEWKVTSVYFIGNETSHVSHIQ</sequence>
<dbReference type="InterPro" id="IPR032710">
    <property type="entry name" value="NTF2-like_dom_sf"/>
</dbReference>
<dbReference type="EMBL" id="MATO01000060">
    <property type="protein sequence ID" value="OCS86814.1"/>
    <property type="molecule type" value="Genomic_DNA"/>
</dbReference>
<feature type="domain" description="DUF4440" evidence="2">
    <location>
        <begin position="60"/>
        <end position="163"/>
    </location>
</feature>
<name>A0A1C0YI58_9BACL</name>
<evidence type="ECO:0000259" key="2">
    <source>
        <dbReference type="Pfam" id="PF14534"/>
    </source>
</evidence>
<dbReference type="RefSeq" id="WP_066466006.1">
    <property type="nucleotide sequence ID" value="NZ_MATO01000060.1"/>
</dbReference>
<dbReference type="AlphaFoldDB" id="A0A1C0YI58"/>
<feature type="signal peptide" evidence="1">
    <location>
        <begin position="1"/>
        <end position="23"/>
    </location>
</feature>
<proteinExistence type="predicted"/>
<comment type="caution">
    <text evidence="3">The sequence shown here is derived from an EMBL/GenBank/DDBJ whole genome shotgun (WGS) entry which is preliminary data.</text>
</comment>
<evidence type="ECO:0000313" key="4">
    <source>
        <dbReference type="Proteomes" id="UP000093482"/>
    </source>
</evidence>
<dbReference type="Gene3D" id="3.10.450.50">
    <property type="match status" value="1"/>
</dbReference>
<dbReference type="Pfam" id="PF14534">
    <property type="entry name" value="DUF4440"/>
    <property type="match status" value="1"/>
</dbReference>
<accession>A0A1C0YI58</accession>
<reference evidence="3 4" key="1">
    <citation type="submission" date="2016-07" db="EMBL/GenBank/DDBJ databases">
        <title>Caryophanon latum genome sequencing.</title>
        <authorList>
            <person name="Verma A."/>
            <person name="Pal Y."/>
            <person name="Krishnamurthi S."/>
        </authorList>
    </citation>
    <scope>NUCLEOTIDE SEQUENCE [LARGE SCALE GENOMIC DNA]</scope>
    <source>
        <strain evidence="3 4">DSM 14151</strain>
    </source>
</reference>
<keyword evidence="4" id="KW-1185">Reference proteome</keyword>
<protein>
    <recommendedName>
        <fullName evidence="2">DUF4440 domain-containing protein</fullName>
    </recommendedName>
</protein>
<gene>
    <name evidence="3" type="ORF">A6K76_14280</name>
</gene>
<organism evidence="3 4">
    <name type="scientific">Caryophanon latum</name>
    <dbReference type="NCBI Taxonomy" id="33977"/>
    <lineage>
        <taxon>Bacteria</taxon>
        <taxon>Bacillati</taxon>
        <taxon>Bacillota</taxon>
        <taxon>Bacilli</taxon>
        <taxon>Bacillales</taxon>
        <taxon>Caryophanaceae</taxon>
        <taxon>Caryophanon</taxon>
    </lineage>
</organism>
<keyword evidence="1" id="KW-0732">Signal</keyword>
<dbReference type="OrthoDB" id="2839093at2"/>
<evidence type="ECO:0000256" key="1">
    <source>
        <dbReference type="SAM" id="SignalP"/>
    </source>
</evidence>